<evidence type="ECO:0000256" key="9">
    <source>
        <dbReference type="ARBA" id="ARBA00022968"/>
    </source>
</evidence>
<evidence type="ECO:0000256" key="8">
    <source>
        <dbReference type="ARBA" id="ARBA00022741"/>
    </source>
</evidence>
<name>A0A0P4W583_SCYOL</name>
<evidence type="ECO:0000256" key="4">
    <source>
        <dbReference type="ARBA" id="ARBA00012557"/>
    </source>
</evidence>
<evidence type="ECO:0000256" key="7">
    <source>
        <dbReference type="ARBA" id="ARBA00022692"/>
    </source>
</evidence>
<dbReference type="PANTHER" id="PTHR23033:SF14">
    <property type="entry name" value="GLYCOPROTEIN-N-ACETYLGALACTOSAMINE 3-BETA-GALACTOSYLTRANSFERASE 1-RELATED"/>
    <property type="match status" value="1"/>
</dbReference>
<feature type="chain" id="PRO_5006070253" description="N-acetylgalactosaminide beta-1,3-galactosyltransferase" evidence="12">
    <location>
        <begin position="25"/>
        <end position="462"/>
    </location>
</feature>
<keyword evidence="5" id="KW-0328">Glycosyltransferase</keyword>
<feature type="signal peptide" evidence="12">
    <location>
        <begin position="1"/>
        <end position="24"/>
    </location>
</feature>
<keyword evidence="12" id="KW-0732">Signal</keyword>
<evidence type="ECO:0000256" key="5">
    <source>
        <dbReference type="ARBA" id="ARBA00022676"/>
    </source>
</evidence>
<feature type="domain" description="Fringe-like glycosyltransferase" evidence="13">
    <location>
        <begin position="94"/>
        <end position="214"/>
    </location>
</feature>
<dbReference type="GO" id="GO:0016020">
    <property type="term" value="C:membrane"/>
    <property type="evidence" value="ECO:0007669"/>
    <property type="project" value="UniProtKB-SubCell"/>
</dbReference>
<comment type="similarity">
    <text evidence="3">Belongs to the glycosyltransferase 31 family. Beta3-Gal-T subfamily.</text>
</comment>
<accession>A0A0P4W583</accession>
<dbReference type="EC" id="2.4.1.122" evidence="4"/>
<keyword evidence="9" id="KW-0735">Signal-anchor</keyword>
<keyword evidence="8" id="KW-0547">Nucleotide-binding</keyword>
<evidence type="ECO:0000313" key="14">
    <source>
        <dbReference type="EMBL" id="JAI63715.1"/>
    </source>
</evidence>
<comment type="subcellular location">
    <subcellularLocation>
        <location evidence="1">Membrane</location>
        <topology evidence="1">Single-pass type II membrane protein</topology>
    </subcellularLocation>
</comment>
<dbReference type="InterPro" id="IPR026050">
    <property type="entry name" value="C1GALT1/C1GALT1_chp1"/>
</dbReference>
<keyword evidence="7" id="KW-0812">Transmembrane</keyword>
<evidence type="ECO:0000256" key="2">
    <source>
        <dbReference type="ARBA" id="ARBA00004922"/>
    </source>
</evidence>
<reference evidence="14" key="1">
    <citation type="submission" date="2015-09" db="EMBL/GenBank/DDBJ databases">
        <title>Scylla olivacea transcriptome.</title>
        <authorList>
            <person name="Ikhwanuddin M."/>
        </authorList>
    </citation>
    <scope>NUCLEOTIDE SEQUENCE</scope>
</reference>
<evidence type="ECO:0000259" key="13">
    <source>
        <dbReference type="Pfam" id="PF02434"/>
    </source>
</evidence>
<dbReference type="PANTHER" id="PTHR23033">
    <property type="entry name" value="BETA1,3-GALACTOSYLTRANSFERASE"/>
    <property type="match status" value="1"/>
</dbReference>
<proteinExistence type="inferred from homology"/>
<dbReference type="Gene3D" id="3.90.550.50">
    <property type="match status" value="2"/>
</dbReference>
<evidence type="ECO:0000256" key="11">
    <source>
        <dbReference type="ARBA" id="ARBA00023136"/>
    </source>
</evidence>
<evidence type="ECO:0000256" key="1">
    <source>
        <dbReference type="ARBA" id="ARBA00004606"/>
    </source>
</evidence>
<evidence type="ECO:0000256" key="10">
    <source>
        <dbReference type="ARBA" id="ARBA00022989"/>
    </source>
</evidence>
<keyword evidence="10" id="KW-1133">Transmembrane helix</keyword>
<evidence type="ECO:0000256" key="6">
    <source>
        <dbReference type="ARBA" id="ARBA00022679"/>
    </source>
</evidence>
<dbReference type="EMBL" id="GDRN01071298">
    <property type="protein sequence ID" value="JAI63715.1"/>
    <property type="molecule type" value="Transcribed_RNA"/>
</dbReference>
<keyword evidence="11" id="KW-0472">Membrane</keyword>
<organism evidence="14">
    <name type="scientific">Scylla olivacea</name>
    <name type="common">Orange mud crab</name>
    <name type="synonym">Cancer olivacea</name>
    <dbReference type="NCBI Taxonomy" id="85551"/>
    <lineage>
        <taxon>Eukaryota</taxon>
        <taxon>Metazoa</taxon>
        <taxon>Ecdysozoa</taxon>
        <taxon>Arthropoda</taxon>
        <taxon>Crustacea</taxon>
        <taxon>Multicrustacea</taxon>
        <taxon>Malacostraca</taxon>
        <taxon>Eumalacostraca</taxon>
        <taxon>Eucarida</taxon>
        <taxon>Decapoda</taxon>
        <taxon>Pleocyemata</taxon>
        <taxon>Brachyura</taxon>
        <taxon>Eubrachyura</taxon>
        <taxon>Portunoidea</taxon>
        <taxon>Portunidae</taxon>
        <taxon>Portuninae</taxon>
        <taxon>Scylla</taxon>
    </lineage>
</organism>
<dbReference type="GO" id="GO:0000166">
    <property type="term" value="F:nucleotide binding"/>
    <property type="evidence" value="ECO:0007669"/>
    <property type="project" value="UniProtKB-KW"/>
</dbReference>
<comment type="pathway">
    <text evidence="2">Protein modification; protein glycosylation.</text>
</comment>
<dbReference type="AlphaFoldDB" id="A0A0P4W583"/>
<dbReference type="GO" id="GO:0016263">
    <property type="term" value="F:glycoprotein-N-acetylgalactosamine 3-beta-galactosyltransferase activity"/>
    <property type="evidence" value="ECO:0007669"/>
    <property type="project" value="UniProtKB-EC"/>
</dbReference>
<sequence>MQGSARGLVIVAVCLMVMVWITVGASSSSQHTESLVFIIVDTENSMPNAHNLAASLSSQAAQLDVPVVIYSTSREWPDGGSWTYFPMLDRLNSKHGSSKSWMVFVGKHTKVKMANLLQVLSTKESSQLVFMGRGLQDQEETIIHHFARVDPKQPFLYPDVRAGMVLSGALITRLAKKWAGSKIKAATEINIDASYEFGSFVKSAGIELTTDSAFCVKDEDHCAILYSPPTNCGKAADVSKIHFAIKSWQQNHNKRLPILYGTWLKQITNYAIYSDVEDSSYGTVSLGVPNTEQGHCGKTMAIIRHAAQMEGMHWLFIADDDTLLSTEALSELLACHDHTQPVALGERYGYAAALPHGYDYITGGGGMVFSKALVKMLASPGVCQCPSNDTPDDMFLGICLRILSIPITHSSAFHQARPMDYPKGRLEGEWPVSFHKFWMVDPYHVFSHWLQPRPPTHPQDEL</sequence>
<evidence type="ECO:0000256" key="3">
    <source>
        <dbReference type="ARBA" id="ARBA00006462"/>
    </source>
</evidence>
<evidence type="ECO:0000256" key="12">
    <source>
        <dbReference type="SAM" id="SignalP"/>
    </source>
</evidence>
<dbReference type="Pfam" id="PF02434">
    <property type="entry name" value="Fringe"/>
    <property type="match status" value="2"/>
</dbReference>
<dbReference type="InterPro" id="IPR003378">
    <property type="entry name" value="Fringe-like_glycosylTrfase"/>
</dbReference>
<protein>
    <recommendedName>
        <fullName evidence="4">N-acetylgalactosaminide beta-1,3-galactosyltransferase</fullName>
        <ecNumber evidence="4">2.4.1.122</ecNumber>
    </recommendedName>
</protein>
<keyword evidence="6" id="KW-0808">Transferase</keyword>
<dbReference type="FunFam" id="3.90.550.50:FF:000008">
    <property type="entry name" value="Beta-1,3-glucosyltransferase"/>
    <property type="match status" value="1"/>
</dbReference>
<feature type="domain" description="Fringe-like glycosyltransferase" evidence="13">
    <location>
        <begin position="237"/>
        <end position="438"/>
    </location>
</feature>